<keyword evidence="2" id="KW-1185">Reference proteome</keyword>
<feature type="non-terminal residue" evidence="1">
    <location>
        <position position="618"/>
    </location>
</feature>
<dbReference type="RefSeq" id="WP_284103390.1">
    <property type="nucleotide sequence ID" value="NZ_JARRAF010000114.1"/>
</dbReference>
<dbReference type="Proteomes" id="UP001172778">
    <property type="component" value="Unassembled WGS sequence"/>
</dbReference>
<feature type="non-terminal residue" evidence="1">
    <location>
        <position position="1"/>
    </location>
</feature>
<reference evidence="1" key="1">
    <citation type="submission" date="2023-03" db="EMBL/GenBank/DDBJ databases">
        <title>Chitinimonas shenzhenensis gen. nov., sp. nov., a novel member of family Burkholderiaceae isolated from activated sludge collected in Shen Zhen, China.</title>
        <authorList>
            <person name="Wang X."/>
        </authorList>
    </citation>
    <scope>NUCLEOTIDE SEQUENCE</scope>
    <source>
        <strain evidence="1">DQS-5</strain>
    </source>
</reference>
<name>A0ABT7E4T3_9NEIS</name>
<proteinExistence type="predicted"/>
<comment type="caution">
    <text evidence="1">The sequence shown here is derived from an EMBL/GenBank/DDBJ whole genome shotgun (WGS) entry which is preliminary data.</text>
</comment>
<protein>
    <submittedName>
        <fullName evidence="1">Uncharacterized protein</fullName>
    </submittedName>
</protein>
<gene>
    <name evidence="1" type="ORF">PZA18_23835</name>
</gene>
<accession>A0ABT7E4T3</accession>
<dbReference type="EMBL" id="JARRAF010000114">
    <property type="protein sequence ID" value="MDK2127074.1"/>
    <property type="molecule type" value="Genomic_DNA"/>
</dbReference>
<evidence type="ECO:0000313" key="2">
    <source>
        <dbReference type="Proteomes" id="UP001172778"/>
    </source>
</evidence>
<organism evidence="1 2">
    <name type="scientific">Parachitinimonas caeni</name>
    <dbReference type="NCBI Taxonomy" id="3031301"/>
    <lineage>
        <taxon>Bacteria</taxon>
        <taxon>Pseudomonadati</taxon>
        <taxon>Pseudomonadota</taxon>
        <taxon>Betaproteobacteria</taxon>
        <taxon>Neisseriales</taxon>
        <taxon>Chitinibacteraceae</taxon>
        <taxon>Parachitinimonas</taxon>
    </lineage>
</organism>
<dbReference type="Gene3D" id="2.60.120.380">
    <property type="match status" value="1"/>
</dbReference>
<sequence length="618" mass="66685">IDSLATPELHWQLSQGEHTLASGPLSGEDRLLALRAGRYRLTLDAQADQTGRYRLRLLGQAQALPLIPNQTLAGQLPAGAAAQLYRLDLQAGDRLMLLPQSTGATGLRWRLLQADGSLLANDRDWQDSPALTARQTGRHWLLIEGDPTQTGGVDYAFQLAVHTPPQTPLVLSQPVTLDLGQPAAEHHYLVELDTASWVRWDELSGGQPDIHWQLQDQNGQQRAEGRAGQPALDSQRPLALAAGRYRLSVRSDRRHAEPLTFRLQTCPQADVPELLSGQSLPLAGGQAMTVYRVGSATAERMLLTADWRSDDAQARQHWQLTDRSGQILHTGQLASGEQAQVTLPAGADCLLWLDGAPSNQAALQGWLRYDRQEPQAPQALGELHTSGQTLQGQLPLRGQQSRQTFHLAQSGLWQFSQIGDAAGMSWQLRGPAGVLIPAQRLPAPGTATAPLYLAAGDYQLDLMAQTGSGDWQLRAEPLDLAPTLSPGELALPALTAGQTRYWQVPAAAGDRLSWQLSPADAYRLAWFDRYGTRLPQHDTASGTLTRPAGTGPLILQLTALEAGAAGGSLSLQHQAGTPTPAAGQPVELGKEILFGGAGGAAPPEYRFDLPEDRLLWLD</sequence>
<evidence type="ECO:0000313" key="1">
    <source>
        <dbReference type="EMBL" id="MDK2127074.1"/>
    </source>
</evidence>